<comment type="caution">
    <text evidence="1">The sequence shown here is derived from an EMBL/GenBank/DDBJ whole genome shotgun (WGS) entry which is preliminary data.</text>
</comment>
<name>A0ACB8CQI7_DERSI</name>
<dbReference type="EMBL" id="CM023474">
    <property type="protein sequence ID" value="KAH7949278.1"/>
    <property type="molecule type" value="Genomic_DNA"/>
</dbReference>
<sequence length="327" mass="36281">MPRLPEEDYKIVLRPKCAVNLTNIGLIALLEAIYATSKINQAQAEQADQNKKTTSQSDTQTTGETRRSHSRGRTQGVFRDRSESFPPLHSREIDQSISGGNTSQQDEPAKHVAWGSGKPNLRDKTTPQVTTSLETPPEQQSRNGRTTTQTREERSGYKISQAAREKGTPTRPQQSKPQQQQDQQTFLNQNRRLWKSRRVGGIRDEEQESPEPMPSSHSIPSETTGNNSVCTHDQENLKEKPPDGDKEEEAMDSSQARKRPAPCNDETTGSAVQAPESVPSSAQRVPSPGDGVPRRFCQRSKESAIKKCKGSKTTDLPVAKGDEEQKL</sequence>
<keyword evidence="2" id="KW-1185">Reference proteome</keyword>
<accession>A0ACB8CQI7</accession>
<protein>
    <submittedName>
        <fullName evidence="1">Uncharacterized protein</fullName>
    </submittedName>
</protein>
<reference evidence="1" key="1">
    <citation type="submission" date="2020-05" db="EMBL/GenBank/DDBJ databases">
        <title>Large-scale comparative analyses of tick genomes elucidate their genetic diversity and vector capacities.</title>
        <authorList>
            <person name="Jia N."/>
            <person name="Wang J."/>
            <person name="Shi W."/>
            <person name="Du L."/>
            <person name="Sun Y."/>
            <person name="Zhan W."/>
            <person name="Jiang J."/>
            <person name="Wang Q."/>
            <person name="Zhang B."/>
            <person name="Ji P."/>
            <person name="Sakyi L.B."/>
            <person name="Cui X."/>
            <person name="Yuan T."/>
            <person name="Jiang B."/>
            <person name="Yang W."/>
            <person name="Lam T.T.-Y."/>
            <person name="Chang Q."/>
            <person name="Ding S."/>
            <person name="Wang X."/>
            <person name="Zhu J."/>
            <person name="Ruan X."/>
            <person name="Zhao L."/>
            <person name="Wei J."/>
            <person name="Que T."/>
            <person name="Du C."/>
            <person name="Cheng J."/>
            <person name="Dai P."/>
            <person name="Han X."/>
            <person name="Huang E."/>
            <person name="Gao Y."/>
            <person name="Liu J."/>
            <person name="Shao H."/>
            <person name="Ye R."/>
            <person name="Li L."/>
            <person name="Wei W."/>
            <person name="Wang X."/>
            <person name="Wang C."/>
            <person name="Yang T."/>
            <person name="Huo Q."/>
            <person name="Li W."/>
            <person name="Guo W."/>
            <person name="Chen H."/>
            <person name="Zhou L."/>
            <person name="Ni X."/>
            <person name="Tian J."/>
            <person name="Zhou Y."/>
            <person name="Sheng Y."/>
            <person name="Liu T."/>
            <person name="Pan Y."/>
            <person name="Xia L."/>
            <person name="Li J."/>
            <person name="Zhao F."/>
            <person name="Cao W."/>
        </authorList>
    </citation>
    <scope>NUCLEOTIDE SEQUENCE</scope>
    <source>
        <strain evidence="1">Dsil-2018</strain>
    </source>
</reference>
<proteinExistence type="predicted"/>
<dbReference type="Proteomes" id="UP000821865">
    <property type="component" value="Chromosome 5"/>
</dbReference>
<organism evidence="1 2">
    <name type="scientific">Dermacentor silvarum</name>
    <name type="common">Tick</name>
    <dbReference type="NCBI Taxonomy" id="543639"/>
    <lineage>
        <taxon>Eukaryota</taxon>
        <taxon>Metazoa</taxon>
        <taxon>Ecdysozoa</taxon>
        <taxon>Arthropoda</taxon>
        <taxon>Chelicerata</taxon>
        <taxon>Arachnida</taxon>
        <taxon>Acari</taxon>
        <taxon>Parasitiformes</taxon>
        <taxon>Ixodida</taxon>
        <taxon>Ixodoidea</taxon>
        <taxon>Ixodidae</taxon>
        <taxon>Rhipicephalinae</taxon>
        <taxon>Dermacentor</taxon>
    </lineage>
</organism>
<evidence type="ECO:0000313" key="1">
    <source>
        <dbReference type="EMBL" id="KAH7949278.1"/>
    </source>
</evidence>
<evidence type="ECO:0000313" key="2">
    <source>
        <dbReference type="Proteomes" id="UP000821865"/>
    </source>
</evidence>
<gene>
    <name evidence="1" type="ORF">HPB49_007032</name>
</gene>